<dbReference type="GO" id="GO:0006355">
    <property type="term" value="P:regulation of DNA-templated transcription"/>
    <property type="evidence" value="ECO:0007669"/>
    <property type="project" value="InterPro"/>
</dbReference>
<dbReference type="SUPFAM" id="SSF46955">
    <property type="entry name" value="Putative DNA-binding domain"/>
    <property type="match status" value="1"/>
</dbReference>
<dbReference type="RefSeq" id="WP_009167704.1">
    <property type="nucleotide sequence ID" value="NZ_JABAGV010000042.1"/>
</dbReference>
<evidence type="ECO:0000313" key="3">
    <source>
        <dbReference type="Proteomes" id="UP001194098"/>
    </source>
</evidence>
<dbReference type="EMBL" id="JABAGV010000042">
    <property type="protein sequence ID" value="MBC2476085.1"/>
    <property type="molecule type" value="Genomic_DNA"/>
</dbReference>
<sequence>MNSETNTLDIQDENIMQNKRRGDILYYSLSQVADLLGEEDSSIRYYTNVFDNILKIEISNKEFRYTNKDVDKLEFLINLKNKGMSIKEVQKYCEELPLDIQDLLEVKEDNSLSAKEIISSVIELESEKINNVKDYLSNKIDESNELIIQQIIESIIKEQNKQLDIFKNSIINEIKDYIDFKFNTNVAMDSYSELSEKVNTLIDNRVSFENNVNSQLKNLNESFVTNGKNLADEIKRFKNIIERAYYVQEEIASQKSKQSFLGRLFGTKY</sequence>
<gene>
    <name evidence="2" type="ORF">HGI39_15540</name>
</gene>
<dbReference type="Pfam" id="PF13411">
    <property type="entry name" value="MerR_1"/>
    <property type="match status" value="1"/>
</dbReference>
<dbReference type="InterPro" id="IPR000551">
    <property type="entry name" value="MerR-type_HTH_dom"/>
</dbReference>
<proteinExistence type="predicted"/>
<dbReference type="AlphaFoldDB" id="A0AAW3WAZ6"/>
<protein>
    <submittedName>
        <fullName evidence="2">MerR family transcriptional regulator</fullName>
    </submittedName>
</protein>
<dbReference type="InterPro" id="IPR009061">
    <property type="entry name" value="DNA-bd_dom_put_sf"/>
</dbReference>
<accession>A0AAW3WAZ6</accession>
<organism evidence="2 3">
    <name type="scientific">Clostridium beijerinckii</name>
    <name type="common">Clostridium MP</name>
    <dbReference type="NCBI Taxonomy" id="1520"/>
    <lineage>
        <taxon>Bacteria</taxon>
        <taxon>Bacillati</taxon>
        <taxon>Bacillota</taxon>
        <taxon>Clostridia</taxon>
        <taxon>Eubacteriales</taxon>
        <taxon>Clostridiaceae</taxon>
        <taxon>Clostridium</taxon>
    </lineage>
</organism>
<evidence type="ECO:0000313" key="2">
    <source>
        <dbReference type="EMBL" id="MBC2476085.1"/>
    </source>
</evidence>
<evidence type="ECO:0000259" key="1">
    <source>
        <dbReference type="Pfam" id="PF13411"/>
    </source>
</evidence>
<dbReference type="Proteomes" id="UP001194098">
    <property type="component" value="Unassembled WGS sequence"/>
</dbReference>
<feature type="domain" description="HTH merR-type" evidence="1">
    <location>
        <begin position="27"/>
        <end position="95"/>
    </location>
</feature>
<reference evidence="2" key="1">
    <citation type="submission" date="2020-04" db="EMBL/GenBank/DDBJ databases">
        <authorList>
            <person name="Brown S."/>
        </authorList>
    </citation>
    <scope>NUCLEOTIDE SEQUENCE</scope>
    <source>
        <strain evidence="2">DJ015</strain>
    </source>
</reference>
<name>A0AAW3WAZ6_CLOBE</name>
<reference evidence="2" key="2">
    <citation type="journal article" date="2022" name="Nat. Biotechnol.">
        <title>Carbon-negative production of acetone and isopropanol by gas fermentation at industrial pilot scale.</title>
        <authorList>
            <person name="Liew F.E."/>
            <person name="Nogle R."/>
            <person name="Abdalla T."/>
            <person name="Rasor B.J."/>
            <person name="Canter C."/>
            <person name="Jensen R.O."/>
            <person name="Wang L."/>
            <person name="Strutz J."/>
            <person name="Chirania P."/>
            <person name="De Tissera S."/>
            <person name="Mueller A.P."/>
            <person name="Ruan Z."/>
            <person name="Gao A."/>
            <person name="Tran L."/>
            <person name="Engle N.L."/>
            <person name="Bromley J.C."/>
            <person name="Daniell J."/>
            <person name="Conrado R."/>
            <person name="Tschaplinski T.J."/>
            <person name="Giannone R.J."/>
            <person name="Hettich R.L."/>
            <person name="Karim A.S."/>
            <person name="Simpson S.D."/>
            <person name="Brown S.D."/>
            <person name="Leang C."/>
            <person name="Jewett M.C."/>
            <person name="Kopke M."/>
        </authorList>
    </citation>
    <scope>NUCLEOTIDE SEQUENCE</scope>
    <source>
        <strain evidence="2">DJ015</strain>
    </source>
</reference>
<dbReference type="Gene3D" id="1.10.1660.10">
    <property type="match status" value="1"/>
</dbReference>
<dbReference type="GO" id="GO:0003677">
    <property type="term" value="F:DNA binding"/>
    <property type="evidence" value="ECO:0007669"/>
    <property type="project" value="InterPro"/>
</dbReference>
<comment type="caution">
    <text evidence="2">The sequence shown here is derived from an EMBL/GenBank/DDBJ whole genome shotgun (WGS) entry which is preliminary data.</text>
</comment>